<reference evidence="3 4" key="1">
    <citation type="submission" date="2024-04" db="EMBL/GenBank/DDBJ databases">
        <title>Complete genome sequence of Nguyenibacter vanlangesis HBCM-1154, a strain capable of nitrogen fixation, IAA production, and phosphorus solubilization isolated from sugarcane soil.</title>
        <authorList>
            <person name="MY HANH P."/>
        </authorList>
    </citation>
    <scope>NUCLEOTIDE SEQUENCE [LARGE SCALE GENOMIC DNA]</scope>
    <source>
        <strain evidence="3 4">HBCM 1154</strain>
    </source>
</reference>
<keyword evidence="2" id="KW-0732">Signal</keyword>
<keyword evidence="4" id="KW-1185">Reference proteome</keyword>
<feature type="chain" id="PRO_5044975862" evidence="2">
    <location>
        <begin position="22"/>
        <end position="459"/>
    </location>
</feature>
<keyword evidence="2" id="KW-0449">Lipoprotein</keyword>
<dbReference type="InterPro" id="IPR003423">
    <property type="entry name" value="OMP_efflux"/>
</dbReference>
<dbReference type="NCBIfam" id="TIGR01845">
    <property type="entry name" value="outer_NodT"/>
    <property type="match status" value="1"/>
</dbReference>
<dbReference type="InterPro" id="IPR010131">
    <property type="entry name" value="MdtP/NodT-like"/>
</dbReference>
<dbReference type="SUPFAM" id="SSF56954">
    <property type="entry name" value="Outer membrane efflux proteins (OEP)"/>
    <property type="match status" value="1"/>
</dbReference>
<dbReference type="PROSITE" id="PS51257">
    <property type="entry name" value="PROKAR_LIPOPROTEIN"/>
    <property type="match status" value="1"/>
</dbReference>
<dbReference type="Pfam" id="PF02321">
    <property type="entry name" value="OEP"/>
    <property type="match status" value="2"/>
</dbReference>
<keyword evidence="2" id="KW-0812">Transmembrane</keyword>
<dbReference type="EMBL" id="CP152276">
    <property type="protein sequence ID" value="XAE41144.1"/>
    <property type="molecule type" value="Genomic_DNA"/>
</dbReference>
<gene>
    <name evidence="3" type="ORF">AAC691_12520</name>
</gene>
<dbReference type="PANTHER" id="PTHR30203">
    <property type="entry name" value="OUTER MEMBRANE CATION EFFLUX PROTEIN"/>
    <property type="match status" value="1"/>
</dbReference>
<dbReference type="PANTHER" id="PTHR30203:SF30">
    <property type="entry name" value="OUTER MEMBRANE PROTEIN-RELATED"/>
    <property type="match status" value="1"/>
</dbReference>
<dbReference type="Gene3D" id="1.20.1600.10">
    <property type="entry name" value="Outer membrane efflux proteins (OEP)"/>
    <property type="match status" value="1"/>
</dbReference>
<comment type="subcellular location">
    <subcellularLocation>
        <location evidence="2">Cell membrane</location>
        <topology evidence="2">Lipid-anchor</topology>
    </subcellularLocation>
</comment>
<feature type="signal peptide" evidence="2">
    <location>
        <begin position="1"/>
        <end position="21"/>
    </location>
</feature>
<keyword evidence="2" id="KW-1134">Transmembrane beta strand</keyword>
<keyword evidence="2" id="KW-0564">Palmitate</keyword>
<sequence length="459" mass="49796">MKKARHSWYLPALLLASCTLAACSAHDEILPSGSAVIPSSSWRPGPNGQALTASVPEQWWNRFGDPVLTSLVARAVHNNPDMAIAAERVMEARAQMRLSFSAELPHVEGSGIGIGNGRFSTMEFSQYILGGGLKFDTDLFGRLREQTRAAKARMLASAADRDAVELALIGDTVRAYVALQSSREALTILEHTRDVREAERIRIAHEVTAGYEKRSSADQADALVSNAQAQIAATKLQIARQEDALAVLLGDMPNDIDSIATDGPQLDNIRFPPVIEPVPARVLANRPDLVEAGDTIIAADHSLQSARAAFLPDIVINPGIGTIGGSNPFTGTAWALGGSILAPIFEGGELQANERIARSRRNQAAWAYRKAAIEAFREVEDALAGLTHLAEEEEQVQRALYDRQHTLADARKELRTGYVNYFDVANSEYDILETTLQRVQIRAARLGEIATLYQATGGK</sequence>
<dbReference type="Proteomes" id="UP001449795">
    <property type="component" value="Chromosome"/>
</dbReference>
<dbReference type="RefSeq" id="WP_342627138.1">
    <property type="nucleotide sequence ID" value="NZ_CP152276.1"/>
</dbReference>
<proteinExistence type="inferred from homology"/>
<name>A0ABZ3D067_9PROT</name>
<organism evidence="3 4">
    <name type="scientific">Nguyenibacter vanlangensis</name>
    <dbReference type="NCBI Taxonomy" id="1216886"/>
    <lineage>
        <taxon>Bacteria</taxon>
        <taxon>Pseudomonadati</taxon>
        <taxon>Pseudomonadota</taxon>
        <taxon>Alphaproteobacteria</taxon>
        <taxon>Acetobacterales</taxon>
        <taxon>Acetobacteraceae</taxon>
        <taxon>Nguyenibacter</taxon>
    </lineage>
</organism>
<accession>A0ABZ3D067</accession>
<evidence type="ECO:0000313" key="3">
    <source>
        <dbReference type="EMBL" id="XAE41144.1"/>
    </source>
</evidence>
<evidence type="ECO:0000313" key="4">
    <source>
        <dbReference type="Proteomes" id="UP001449795"/>
    </source>
</evidence>
<dbReference type="Gene3D" id="2.20.200.10">
    <property type="entry name" value="Outer membrane efflux proteins (OEP)"/>
    <property type="match status" value="1"/>
</dbReference>
<evidence type="ECO:0000256" key="2">
    <source>
        <dbReference type="RuleBase" id="RU362097"/>
    </source>
</evidence>
<evidence type="ECO:0000256" key="1">
    <source>
        <dbReference type="ARBA" id="ARBA00007613"/>
    </source>
</evidence>
<keyword evidence="2" id="KW-0472">Membrane</keyword>
<comment type="similarity">
    <text evidence="1 2">Belongs to the outer membrane factor (OMF) (TC 1.B.17) family.</text>
</comment>
<protein>
    <submittedName>
        <fullName evidence="3">Efflux transporter outer membrane subunit</fullName>
    </submittedName>
</protein>